<dbReference type="OrthoDB" id="9901850at2759"/>
<dbReference type="InterPro" id="IPR031478">
    <property type="entry name" value="SPATA1_C"/>
</dbReference>
<dbReference type="Proteomes" id="UP000594262">
    <property type="component" value="Unplaced"/>
</dbReference>
<keyword evidence="4" id="KW-1185">Reference proteome</keyword>
<feature type="region of interest" description="Disordered" evidence="1">
    <location>
        <begin position="378"/>
        <end position="414"/>
    </location>
</feature>
<evidence type="ECO:0000256" key="1">
    <source>
        <dbReference type="SAM" id="MobiDB-lite"/>
    </source>
</evidence>
<feature type="region of interest" description="Disordered" evidence="1">
    <location>
        <begin position="464"/>
        <end position="483"/>
    </location>
</feature>
<name>A0A7M5WW51_9CNID</name>
<accession>A0A7M5WW51</accession>
<dbReference type="InterPro" id="IPR039062">
    <property type="entry name" value="SPAT1"/>
</dbReference>
<organism evidence="3 4">
    <name type="scientific">Clytia hemisphaerica</name>
    <dbReference type="NCBI Taxonomy" id="252671"/>
    <lineage>
        <taxon>Eukaryota</taxon>
        <taxon>Metazoa</taxon>
        <taxon>Cnidaria</taxon>
        <taxon>Hydrozoa</taxon>
        <taxon>Hydroidolina</taxon>
        <taxon>Leptothecata</taxon>
        <taxon>Obeliida</taxon>
        <taxon>Clytiidae</taxon>
        <taxon>Clytia</taxon>
    </lineage>
</organism>
<feature type="region of interest" description="Disordered" evidence="1">
    <location>
        <begin position="255"/>
        <end position="279"/>
    </location>
</feature>
<feature type="region of interest" description="Disordered" evidence="1">
    <location>
        <begin position="645"/>
        <end position="681"/>
    </location>
</feature>
<dbReference type="EnsemblMetazoa" id="CLYHEMT014086.1">
    <property type="protein sequence ID" value="CLYHEMP014086.1"/>
    <property type="gene ID" value="CLYHEMG014086"/>
</dbReference>
<dbReference type="Pfam" id="PF15743">
    <property type="entry name" value="SPATA1_C"/>
    <property type="match status" value="1"/>
</dbReference>
<evidence type="ECO:0000313" key="4">
    <source>
        <dbReference type="Proteomes" id="UP000594262"/>
    </source>
</evidence>
<dbReference type="AlphaFoldDB" id="A0A7M5WW51"/>
<feature type="region of interest" description="Disordered" evidence="1">
    <location>
        <begin position="132"/>
        <end position="184"/>
    </location>
</feature>
<feature type="compositionally biased region" description="Low complexity" evidence="1">
    <location>
        <begin position="164"/>
        <end position="175"/>
    </location>
</feature>
<protein>
    <recommendedName>
        <fullName evidence="2">Spermatogenesis-associated protein 1 C-terminal domain-containing protein</fullName>
    </recommendedName>
</protein>
<dbReference type="PANTHER" id="PTHR14421:SF3">
    <property type="entry name" value="SPERMATOGENESIS-ASSOCIATED PROTEIN 1"/>
    <property type="match status" value="1"/>
</dbReference>
<dbReference type="PANTHER" id="PTHR14421">
    <property type="entry name" value="SPERMATOGENESIS-ASSOCIATED PROTEIN 1"/>
    <property type="match status" value="1"/>
</dbReference>
<proteinExistence type="predicted"/>
<evidence type="ECO:0000313" key="3">
    <source>
        <dbReference type="EnsemblMetazoa" id="CLYHEMP014086.1"/>
    </source>
</evidence>
<feature type="domain" description="Spermatogenesis-associated protein 1 C-terminal" evidence="2">
    <location>
        <begin position="580"/>
        <end position="724"/>
    </location>
</feature>
<dbReference type="GeneID" id="136815792"/>
<feature type="compositionally biased region" description="Low complexity" evidence="1">
    <location>
        <begin position="382"/>
        <end position="413"/>
    </location>
</feature>
<evidence type="ECO:0000259" key="2">
    <source>
        <dbReference type="Pfam" id="PF15743"/>
    </source>
</evidence>
<dbReference type="RefSeq" id="XP_066928346.1">
    <property type="nucleotide sequence ID" value="XM_067072245.1"/>
</dbReference>
<feature type="compositionally biased region" description="Polar residues" evidence="1">
    <location>
        <begin position="255"/>
        <end position="264"/>
    </location>
</feature>
<reference evidence="3" key="1">
    <citation type="submission" date="2021-01" db="UniProtKB">
        <authorList>
            <consortium name="EnsemblMetazoa"/>
        </authorList>
    </citation>
    <scope>IDENTIFICATION</scope>
</reference>
<sequence length="744" mass="84738">MSGKQVESLELVYLHVFVVPLELWLDQYRFAYKNAVLESLSAGFIRVAPKTSLSSTRHHIRNQLELDIIPKDFIYLRTVGRCLAVVSEQQEVEMRAREFAPPATSSPELLLLPITHEDLQRTNNLQRATNFIQQQQQSKAQQKHLKADVLNNESTPSDPESRDSISSSDDVPFSSLENHGRTSIEETNKNLWNLTISKDVNTTKTNSNQPEFTAAVPDVTPDQKFFGVYHQNQNQIKTDKKRLPTTMKRVPSVLGQNASKQPSPVISEKPIPAPSRSVSSVGYHELQPKPQYFEQKRHSLAVTSDEIRSRSPTPEPPMMKNLGKPQIALIPATPALHSGVVSTEQFTFDGIDHLKSRKENNKTNDSLQMDQHFSIQNKRNDMSSQSPINSSNIPMTSQEVSTTATSANSSPSSEDIIQNLNKRMNISANLPSNGDTSTTSSSDTSDKEARRAALEARLKARYQEENKRLEKENRLNGDLSEKKQMELISQVEELRGRNSQLSSQMDDLRGGNVDYVAPTGKGITTRESIELESKMKEIGEAKKRKSDEWKLRELKNEEQERKKNEHLEKKKTEVDELKAKLEQTKHEKHVLQRTRESNGKKMRALQADLNMKQTHINNQWKKKYEEERKQTNVLEEKLRSLKMEVDQQHRKLISRSSLPHGKPRDVQHAKGGPSERNNQRNMVLRFQNEIEDLKMMIDLTTKKLVAETKMKQFAVQELKDLRSKAIESKINASRAKKTLSPPGT</sequence>
<feature type="region of interest" description="Disordered" evidence="1">
    <location>
        <begin position="426"/>
        <end position="451"/>
    </location>
</feature>